<sequence>QRLKECIDKLIETKQINASDIDKSDPLGFLIHESGASNVVDAAYRFCRYEPGTHVILSGTGNLNHLKENTKSILRPPLPEEDVIRLKEIFRKVDSISGQ</sequence>
<dbReference type="InterPro" id="IPR036812">
    <property type="entry name" value="NAD(P)_OxRdtase_dom_sf"/>
</dbReference>
<protein>
    <recommendedName>
        <fullName evidence="2">NADP-dependent oxidoreductase domain-containing protein</fullName>
    </recommendedName>
</protein>
<name>A0A0F9MP13_9ZZZZ</name>
<feature type="non-terminal residue" evidence="1">
    <location>
        <position position="1"/>
    </location>
</feature>
<proteinExistence type="predicted"/>
<dbReference type="AlphaFoldDB" id="A0A0F9MP13"/>
<reference evidence="1" key="1">
    <citation type="journal article" date="2015" name="Nature">
        <title>Complex archaea that bridge the gap between prokaryotes and eukaryotes.</title>
        <authorList>
            <person name="Spang A."/>
            <person name="Saw J.H."/>
            <person name="Jorgensen S.L."/>
            <person name="Zaremba-Niedzwiedzka K."/>
            <person name="Martijn J."/>
            <person name="Lind A.E."/>
            <person name="van Eijk R."/>
            <person name="Schleper C."/>
            <person name="Guy L."/>
            <person name="Ettema T.J."/>
        </authorList>
    </citation>
    <scope>NUCLEOTIDE SEQUENCE</scope>
</reference>
<organism evidence="1">
    <name type="scientific">marine sediment metagenome</name>
    <dbReference type="NCBI Taxonomy" id="412755"/>
    <lineage>
        <taxon>unclassified sequences</taxon>
        <taxon>metagenomes</taxon>
        <taxon>ecological metagenomes</taxon>
    </lineage>
</organism>
<dbReference type="Gene3D" id="3.20.20.100">
    <property type="entry name" value="NADP-dependent oxidoreductase domain"/>
    <property type="match status" value="1"/>
</dbReference>
<gene>
    <name evidence="1" type="ORF">LCGC14_1436040</name>
</gene>
<evidence type="ECO:0000313" key="1">
    <source>
        <dbReference type="EMBL" id="KKM70907.1"/>
    </source>
</evidence>
<accession>A0A0F9MP13</accession>
<dbReference type="EMBL" id="LAZR01009730">
    <property type="protein sequence ID" value="KKM70907.1"/>
    <property type="molecule type" value="Genomic_DNA"/>
</dbReference>
<evidence type="ECO:0008006" key="2">
    <source>
        <dbReference type="Google" id="ProtNLM"/>
    </source>
</evidence>
<dbReference type="SUPFAM" id="SSF51430">
    <property type="entry name" value="NAD(P)-linked oxidoreductase"/>
    <property type="match status" value="1"/>
</dbReference>
<comment type="caution">
    <text evidence="1">The sequence shown here is derived from an EMBL/GenBank/DDBJ whole genome shotgun (WGS) entry which is preliminary data.</text>
</comment>